<dbReference type="PROSITE" id="PS00012">
    <property type="entry name" value="PHOSPHOPANTETHEINE"/>
    <property type="match status" value="1"/>
</dbReference>
<dbReference type="InterPro" id="IPR020806">
    <property type="entry name" value="PKS_PP-bd"/>
</dbReference>
<evidence type="ECO:0000313" key="6">
    <source>
        <dbReference type="EMBL" id="OOC02956.1"/>
    </source>
</evidence>
<evidence type="ECO:0000259" key="4">
    <source>
        <dbReference type="PROSITE" id="PS50075"/>
    </source>
</evidence>
<dbReference type="InterPro" id="IPR006162">
    <property type="entry name" value="Ppantetheine_attach_site"/>
</dbReference>
<dbReference type="InterPro" id="IPR050091">
    <property type="entry name" value="PKS_NRPS_Biosynth_Enz"/>
</dbReference>
<dbReference type="Gene3D" id="3.40.50.1820">
    <property type="entry name" value="alpha/beta hydrolase"/>
    <property type="match status" value="1"/>
</dbReference>
<dbReference type="InterPro" id="IPR001227">
    <property type="entry name" value="Ac_transferase_dom_sf"/>
</dbReference>
<dbReference type="InterPro" id="IPR020841">
    <property type="entry name" value="PKS_Beta-ketoAc_synthase_dom"/>
</dbReference>
<dbReference type="Pfam" id="PF00698">
    <property type="entry name" value="Acyl_transf_1"/>
    <property type="match status" value="1"/>
</dbReference>
<gene>
    <name evidence="6" type="ORF">B0293_28675</name>
</gene>
<feature type="domain" description="Carrier" evidence="4">
    <location>
        <begin position="883"/>
        <end position="958"/>
    </location>
</feature>
<evidence type="ECO:0000313" key="7">
    <source>
        <dbReference type="Proteomes" id="UP000188551"/>
    </source>
</evidence>
<dbReference type="InterPro" id="IPR016035">
    <property type="entry name" value="Acyl_Trfase/lysoPLipase"/>
</dbReference>
<accession>A0ABX3J5L6</accession>
<keyword evidence="1" id="KW-0596">Phosphopantetheine</keyword>
<dbReference type="InterPro" id="IPR032821">
    <property type="entry name" value="PKS_assoc"/>
</dbReference>
<dbReference type="SMART" id="SM00824">
    <property type="entry name" value="PKS_TE"/>
    <property type="match status" value="1"/>
</dbReference>
<dbReference type="InterPro" id="IPR014031">
    <property type="entry name" value="Ketoacyl_synth_C"/>
</dbReference>
<name>A0ABX3J5L6_9PSEU</name>
<dbReference type="InterPro" id="IPR029058">
    <property type="entry name" value="AB_hydrolase_fold"/>
</dbReference>
<evidence type="ECO:0000259" key="5">
    <source>
        <dbReference type="PROSITE" id="PS52004"/>
    </source>
</evidence>
<dbReference type="InterPro" id="IPR036736">
    <property type="entry name" value="ACP-like_sf"/>
</dbReference>
<dbReference type="SUPFAM" id="SSF53901">
    <property type="entry name" value="Thiolase-like"/>
    <property type="match status" value="1"/>
</dbReference>
<proteinExistence type="predicted"/>
<dbReference type="EMBL" id="MUXN01000023">
    <property type="protein sequence ID" value="OOC02956.1"/>
    <property type="molecule type" value="Genomic_DNA"/>
</dbReference>
<comment type="caution">
    <text evidence="6">The sequence shown here is derived from an EMBL/GenBank/DDBJ whole genome shotgun (WGS) entry which is preliminary data.</text>
</comment>
<keyword evidence="7" id="KW-1185">Reference proteome</keyword>
<dbReference type="PROSITE" id="PS52004">
    <property type="entry name" value="KS3_2"/>
    <property type="match status" value="1"/>
</dbReference>
<feature type="domain" description="Ketosynthase family 3 (KS3)" evidence="5">
    <location>
        <begin position="8"/>
        <end position="429"/>
    </location>
</feature>
<dbReference type="SUPFAM" id="SSF53474">
    <property type="entry name" value="alpha/beta-Hydrolases"/>
    <property type="match status" value="1"/>
</dbReference>
<dbReference type="Gene3D" id="3.40.366.10">
    <property type="entry name" value="Malonyl-Coenzyme A Acyl Carrier Protein, domain 2"/>
    <property type="match status" value="1"/>
</dbReference>
<dbReference type="SMART" id="SM00825">
    <property type="entry name" value="PKS_KS"/>
    <property type="match status" value="1"/>
</dbReference>
<evidence type="ECO:0000256" key="3">
    <source>
        <dbReference type="ARBA" id="ARBA00022679"/>
    </source>
</evidence>
<dbReference type="SUPFAM" id="SSF47336">
    <property type="entry name" value="ACP-like"/>
    <property type="match status" value="1"/>
</dbReference>
<evidence type="ECO:0000256" key="2">
    <source>
        <dbReference type="ARBA" id="ARBA00022553"/>
    </source>
</evidence>
<dbReference type="Pfam" id="PF00975">
    <property type="entry name" value="Thioesterase"/>
    <property type="match status" value="1"/>
</dbReference>
<dbReference type="InterPro" id="IPR020802">
    <property type="entry name" value="TesA-like"/>
</dbReference>
<reference evidence="6 7" key="1">
    <citation type="submission" date="2017-02" db="EMBL/GenBank/DDBJ databases">
        <title>Amycolatopsis azurea DSM 43854 draft genome.</title>
        <authorList>
            <person name="Mayilraj S."/>
        </authorList>
    </citation>
    <scope>NUCLEOTIDE SEQUENCE [LARGE SCALE GENOMIC DNA]</scope>
    <source>
        <strain evidence="6 7">DSM 43854</strain>
    </source>
</reference>
<dbReference type="SUPFAM" id="SSF52151">
    <property type="entry name" value="FabD/lysophospholipase-like"/>
    <property type="match status" value="1"/>
</dbReference>
<dbReference type="Gene3D" id="3.30.70.3290">
    <property type="match status" value="1"/>
</dbReference>
<dbReference type="PANTHER" id="PTHR43775:SF37">
    <property type="entry name" value="SI:DKEY-61P9.11"/>
    <property type="match status" value="1"/>
</dbReference>
<dbReference type="Pfam" id="PF16197">
    <property type="entry name" value="KAsynt_C_assoc"/>
    <property type="match status" value="1"/>
</dbReference>
<dbReference type="Pfam" id="PF00550">
    <property type="entry name" value="PP-binding"/>
    <property type="match status" value="1"/>
</dbReference>
<dbReference type="Gene3D" id="1.10.1200.10">
    <property type="entry name" value="ACP-like"/>
    <property type="match status" value="1"/>
</dbReference>
<dbReference type="Pfam" id="PF00109">
    <property type="entry name" value="ketoacyl-synt"/>
    <property type="match status" value="1"/>
</dbReference>
<evidence type="ECO:0000256" key="1">
    <source>
        <dbReference type="ARBA" id="ARBA00022450"/>
    </source>
</evidence>
<keyword evidence="2" id="KW-0597">Phosphoprotein</keyword>
<dbReference type="SMART" id="SM00823">
    <property type="entry name" value="PKS_PP"/>
    <property type="match status" value="1"/>
</dbReference>
<dbReference type="Gene3D" id="3.40.47.10">
    <property type="match status" value="1"/>
</dbReference>
<dbReference type="InterPro" id="IPR009081">
    <property type="entry name" value="PP-bd_ACP"/>
</dbReference>
<organism evidence="6 7">
    <name type="scientific">Amycolatopsis azurea DSM 43854</name>
    <dbReference type="NCBI Taxonomy" id="1238180"/>
    <lineage>
        <taxon>Bacteria</taxon>
        <taxon>Bacillati</taxon>
        <taxon>Actinomycetota</taxon>
        <taxon>Actinomycetes</taxon>
        <taxon>Pseudonocardiales</taxon>
        <taxon>Pseudonocardiaceae</taxon>
        <taxon>Amycolatopsis</taxon>
    </lineage>
</organism>
<dbReference type="Pfam" id="PF02801">
    <property type="entry name" value="Ketoacyl-synt_C"/>
    <property type="match status" value="1"/>
</dbReference>
<dbReference type="PROSITE" id="PS50075">
    <property type="entry name" value="CARRIER"/>
    <property type="match status" value="1"/>
</dbReference>
<sequence>MTASRQGNDPVAVVGMAGRFPGANDPGELWSLIHKGVEAVTRLTEDEHDLPEALTMPGYVPVAGILEDIAGFDAKFFGIGPTEARAMDPQHRMLLECAWAALEDAGCVPDRFPGRIGVFGGVGTSTYGSLDPTPYIPSLDRPEDTARTIASEKDFSATRIAHSLDLTGPAVTVQTACSTSLVAAHLAIRALQVGDCDAALAGGCTVRVPQRVGYLYHVGGILAPDGHCRPFSRHAEGTVPGSGGGMVLLMRYDDAIAAGYHVRAVIRGSAFNNDGSSKVSFTAPASAGQTAVIAAALNDAGVEPSTINYLEAHGTGTELGDAVEFSAAERAYRGASPQSCALGSLKANIGHLDVGSGVAGLIKCVLALEHGVIPPAVNTHPSGADLLRPETPFYAPTESLPWPRSDSPRRAAVSSFGIGGTNAHIVLEESSPAAARPAPERNRLLVVSAQTGEALARRLSALEQVATDTPVDLLASTLSHGRATFAHRFSTVVRTAGEAREAFASARATHRAAPVPPELAFLLPGTGAEQDCAVGDLYRSEPIFRKELDHCLDTVEPPVRSRITTLLTGQTRPNGPVPVSVAMPALFALQWSLARLLDSWDIRPTRYLGHSLGEWVAACLAGTTDREHGMRLAALRGRLVESTPEGHMLSVPVPADQLRRWLPPSVSIATEIDTGRAVIAGPVADMEHVATQLSSRSVPYRPVPVNRAMHSAVLDPILDQWRDAVAATPLSPPHTPWLSNLTGTWITPAEAIDPDYWSRQLRETVLMDANLRSLGSSEATILVELGPGRTLSGWAARHPDIPENTVTVSALGRYDEPRGSHGTLMDVAGRLWSAGVPLDLASVVREAGFHRTPLPTYPFERVRHWITDVPQASPPIKTHREKPPEVRSLDPLAALWAEVLGTTGSDEDEDFFEAGGDSLLALRLSSAIQHTLGLHASPQDILASPTLRCLRTRLSGPDEQERSLHAFPLPPGATPNGPPLYLIHPIGGGTLVYRPLAAEIGSAHRVFGFSARGFRDVEEPRDDLNAMARAYTDELLDHLDDGPYWLAGSSFGGVVAVEMASLLTRSGKPPLLTALLDSPFPGSLAAAAPEPEAPPDPVHRRILDAHLRALTEHQIQLKPPPSPLVYIRAAVESPDEATRWRTRLTTLEVRTSPGDHYSMLEPPHVANVAAILSDCLTAAAHSSVSGDAER</sequence>
<protein>
    <submittedName>
        <fullName evidence="6">Type I polyketide synthase</fullName>
    </submittedName>
</protein>
<dbReference type="CDD" id="cd00833">
    <property type="entry name" value="PKS"/>
    <property type="match status" value="1"/>
</dbReference>
<dbReference type="InterPro" id="IPR016039">
    <property type="entry name" value="Thiolase-like"/>
</dbReference>
<dbReference type="InterPro" id="IPR014043">
    <property type="entry name" value="Acyl_transferase_dom"/>
</dbReference>
<dbReference type="Proteomes" id="UP000188551">
    <property type="component" value="Unassembled WGS sequence"/>
</dbReference>
<dbReference type="InterPro" id="IPR001031">
    <property type="entry name" value="Thioesterase"/>
</dbReference>
<dbReference type="SMART" id="SM00827">
    <property type="entry name" value="PKS_AT"/>
    <property type="match status" value="1"/>
</dbReference>
<keyword evidence="3" id="KW-0808">Transferase</keyword>
<dbReference type="InterPro" id="IPR014030">
    <property type="entry name" value="Ketoacyl_synth_N"/>
</dbReference>
<dbReference type="PANTHER" id="PTHR43775">
    <property type="entry name" value="FATTY ACID SYNTHASE"/>
    <property type="match status" value="1"/>
</dbReference>